<feature type="domain" description="DEUBAD" evidence="3">
    <location>
        <begin position="49"/>
        <end position="166"/>
    </location>
</feature>
<evidence type="ECO:0000256" key="1">
    <source>
        <dbReference type="ARBA" id="ARBA00004123"/>
    </source>
</evidence>
<dbReference type="InterPro" id="IPR044867">
    <property type="entry name" value="DEUBAD_dom"/>
</dbReference>
<evidence type="ECO:0000313" key="4">
    <source>
        <dbReference type="EMBL" id="EFX88025.1"/>
    </source>
</evidence>
<dbReference type="GO" id="GO:0031011">
    <property type="term" value="C:Ino80 complex"/>
    <property type="evidence" value="ECO:0007669"/>
    <property type="project" value="InterPro"/>
</dbReference>
<dbReference type="OrthoDB" id="70874at2759"/>
<organism evidence="4 5">
    <name type="scientific">Daphnia pulex</name>
    <name type="common">Water flea</name>
    <dbReference type="NCBI Taxonomy" id="6669"/>
    <lineage>
        <taxon>Eukaryota</taxon>
        <taxon>Metazoa</taxon>
        <taxon>Ecdysozoa</taxon>
        <taxon>Arthropoda</taxon>
        <taxon>Crustacea</taxon>
        <taxon>Branchiopoda</taxon>
        <taxon>Diplostraca</taxon>
        <taxon>Cladocera</taxon>
        <taxon>Anomopoda</taxon>
        <taxon>Daphniidae</taxon>
        <taxon>Daphnia</taxon>
    </lineage>
</organism>
<protein>
    <recommendedName>
        <fullName evidence="3">DEUBAD domain-containing protein</fullName>
    </recommendedName>
</protein>
<gene>
    <name evidence="4" type="ORF">DAPPUDRAFT_221249</name>
</gene>
<accession>E9FX68</accession>
<name>E9FX68_DAPPU</name>
<dbReference type="AlphaFoldDB" id="E9FX68"/>
<dbReference type="Proteomes" id="UP000000305">
    <property type="component" value="Unassembled WGS sequence"/>
</dbReference>
<evidence type="ECO:0000313" key="5">
    <source>
        <dbReference type="Proteomes" id="UP000000305"/>
    </source>
</evidence>
<dbReference type="OMA" id="QICENAS"/>
<reference evidence="4 5" key="1">
    <citation type="journal article" date="2011" name="Science">
        <title>The ecoresponsive genome of Daphnia pulex.</title>
        <authorList>
            <person name="Colbourne J.K."/>
            <person name="Pfrender M.E."/>
            <person name="Gilbert D."/>
            <person name="Thomas W.K."/>
            <person name="Tucker A."/>
            <person name="Oakley T.H."/>
            <person name="Tokishita S."/>
            <person name="Aerts A."/>
            <person name="Arnold G.J."/>
            <person name="Basu M.K."/>
            <person name="Bauer D.J."/>
            <person name="Caceres C.E."/>
            <person name="Carmel L."/>
            <person name="Casola C."/>
            <person name="Choi J.H."/>
            <person name="Detter J.C."/>
            <person name="Dong Q."/>
            <person name="Dusheyko S."/>
            <person name="Eads B.D."/>
            <person name="Frohlich T."/>
            <person name="Geiler-Samerotte K.A."/>
            <person name="Gerlach D."/>
            <person name="Hatcher P."/>
            <person name="Jogdeo S."/>
            <person name="Krijgsveld J."/>
            <person name="Kriventseva E.V."/>
            <person name="Kultz D."/>
            <person name="Laforsch C."/>
            <person name="Lindquist E."/>
            <person name="Lopez J."/>
            <person name="Manak J.R."/>
            <person name="Muller J."/>
            <person name="Pangilinan J."/>
            <person name="Patwardhan R.P."/>
            <person name="Pitluck S."/>
            <person name="Pritham E.J."/>
            <person name="Rechtsteiner A."/>
            <person name="Rho M."/>
            <person name="Rogozin I.B."/>
            <person name="Sakarya O."/>
            <person name="Salamov A."/>
            <person name="Schaack S."/>
            <person name="Shapiro H."/>
            <person name="Shiga Y."/>
            <person name="Skalitzky C."/>
            <person name="Smith Z."/>
            <person name="Souvorov A."/>
            <person name="Sung W."/>
            <person name="Tang Z."/>
            <person name="Tsuchiya D."/>
            <person name="Tu H."/>
            <person name="Vos H."/>
            <person name="Wang M."/>
            <person name="Wolf Y.I."/>
            <person name="Yamagata H."/>
            <person name="Yamada T."/>
            <person name="Ye Y."/>
            <person name="Shaw J.R."/>
            <person name="Andrews J."/>
            <person name="Crease T.J."/>
            <person name="Tang H."/>
            <person name="Lucas S.M."/>
            <person name="Robertson H.M."/>
            <person name="Bork P."/>
            <person name="Koonin E.V."/>
            <person name="Zdobnov E.M."/>
            <person name="Grigoriev I.V."/>
            <person name="Lynch M."/>
            <person name="Boore J.L."/>
        </authorList>
    </citation>
    <scope>NUCLEOTIDE SEQUENCE [LARGE SCALE GENOMIC DNA]</scope>
</reference>
<keyword evidence="5" id="KW-1185">Reference proteome</keyword>
<dbReference type="HOGENOM" id="CLU_1528902_0_0_1"/>
<dbReference type="InParanoid" id="E9FX68"/>
<keyword evidence="2" id="KW-0539">Nucleus</keyword>
<dbReference type="InterPro" id="IPR024867">
    <property type="entry name" value="NFRKB"/>
</dbReference>
<dbReference type="EMBL" id="GL732526">
    <property type="protein sequence ID" value="EFX88025.1"/>
    <property type="molecule type" value="Genomic_DNA"/>
</dbReference>
<feature type="non-terminal residue" evidence="4">
    <location>
        <position position="176"/>
    </location>
</feature>
<evidence type="ECO:0000259" key="3">
    <source>
        <dbReference type="PROSITE" id="PS51916"/>
    </source>
</evidence>
<dbReference type="STRING" id="6669.E9FX68"/>
<dbReference type="KEGG" id="dpx:DAPPUDRAFT_221249"/>
<dbReference type="CDD" id="cd21865">
    <property type="entry name" value="DEUBAD_NFRKB"/>
    <property type="match status" value="1"/>
</dbReference>
<evidence type="ECO:0000256" key="2">
    <source>
        <dbReference type="ARBA" id="ARBA00023242"/>
    </source>
</evidence>
<comment type="subcellular location">
    <subcellularLocation>
        <location evidence="1">Nucleus</location>
    </subcellularLocation>
</comment>
<proteinExistence type="predicted"/>
<dbReference type="PROSITE" id="PS51916">
    <property type="entry name" value="DEUBAD"/>
    <property type="match status" value="1"/>
</dbReference>
<dbReference type="PANTHER" id="PTHR13052">
    <property type="entry name" value="NFRKB-RELATED"/>
    <property type="match status" value="1"/>
</dbReference>
<sequence length="176" mass="20406">MDPLFEDESVDVLAQENGLTDSPFQNQHSHYIQSLFETCSIEGEAIVLPTQICENASVLTEMLSSELLSEVLTLEDVQHLHSYLPVFKTDLETERQKTWAMLFSKQNFMFGNPVEHFSRKMECGLYNPDIAQTRNLFQKLQKKNVKREQRNYYFNLLQSVVMSRQQLIEAASQLPP</sequence>
<dbReference type="PANTHER" id="PTHR13052:SF3">
    <property type="entry name" value="NUCLEAR FACTOR RELATED TO KAPPA-B-BINDING PROTEIN"/>
    <property type="match status" value="1"/>
</dbReference>